<evidence type="ECO:0000313" key="1">
    <source>
        <dbReference type="EMBL" id="AYV78517.1"/>
    </source>
</evidence>
<gene>
    <name evidence="1" type="ORF">Edafosvirus16_16</name>
</gene>
<accession>A0A3G4ZUE9</accession>
<dbReference type="EMBL" id="MK072081">
    <property type="protein sequence ID" value="AYV78517.1"/>
    <property type="molecule type" value="Genomic_DNA"/>
</dbReference>
<sequence>MKLYLKQRKLKKTKIYKLKEIFHCKDMLYSIVEFADETDKMQIYRVNKKFRNFITTSKLCPIYYNFNSDFFVNNISNEKIINIYVSNVILYSRKLTFDFLKNYCSCKPGICYSLAKNCASCYIYNFNGSKACFVNGSFGCPIGETGRTGATGATGNTGIPEKSSYQKLKYKTTINNINIRSNIKYKKNYR</sequence>
<name>A0A3G4ZUE9_9VIRU</name>
<reference evidence="1" key="1">
    <citation type="submission" date="2018-10" db="EMBL/GenBank/DDBJ databases">
        <title>Hidden diversity of soil giant viruses.</title>
        <authorList>
            <person name="Schulz F."/>
            <person name="Alteio L."/>
            <person name="Goudeau D."/>
            <person name="Ryan E.M."/>
            <person name="Malmstrom R.R."/>
            <person name="Blanchard J."/>
            <person name="Woyke T."/>
        </authorList>
    </citation>
    <scope>NUCLEOTIDE SEQUENCE</scope>
    <source>
        <strain evidence="1">EDV1</strain>
    </source>
</reference>
<organism evidence="1">
    <name type="scientific">Edafosvirus sp</name>
    <dbReference type="NCBI Taxonomy" id="2487765"/>
    <lineage>
        <taxon>Viruses</taxon>
        <taxon>Varidnaviria</taxon>
        <taxon>Bamfordvirae</taxon>
        <taxon>Nucleocytoviricota</taxon>
        <taxon>Megaviricetes</taxon>
        <taxon>Imitervirales</taxon>
        <taxon>Mimiviridae</taxon>
        <taxon>Klosneuvirinae</taxon>
    </lineage>
</organism>
<proteinExistence type="predicted"/>
<protein>
    <submittedName>
        <fullName evidence="1">Uncharacterized protein</fullName>
    </submittedName>
</protein>